<protein>
    <recommendedName>
        <fullName evidence="4">RING-type domain-containing protein</fullName>
    </recommendedName>
</protein>
<dbReference type="Proteomes" id="UP001219525">
    <property type="component" value="Unassembled WGS sequence"/>
</dbReference>
<dbReference type="EMBL" id="JARJCW010000040">
    <property type="protein sequence ID" value="KAJ7206275.1"/>
    <property type="molecule type" value="Genomic_DNA"/>
</dbReference>
<evidence type="ECO:0000313" key="2">
    <source>
        <dbReference type="EMBL" id="KAJ7206275.1"/>
    </source>
</evidence>
<feature type="compositionally biased region" description="Polar residues" evidence="1">
    <location>
        <begin position="130"/>
        <end position="142"/>
    </location>
</feature>
<evidence type="ECO:0000313" key="3">
    <source>
        <dbReference type="Proteomes" id="UP001219525"/>
    </source>
</evidence>
<dbReference type="SUPFAM" id="SSF57850">
    <property type="entry name" value="RING/U-box"/>
    <property type="match status" value="1"/>
</dbReference>
<reference evidence="2" key="1">
    <citation type="submission" date="2023-03" db="EMBL/GenBank/DDBJ databases">
        <title>Massive genome expansion in bonnet fungi (Mycena s.s.) driven by repeated elements and novel gene families across ecological guilds.</title>
        <authorList>
            <consortium name="Lawrence Berkeley National Laboratory"/>
            <person name="Harder C.B."/>
            <person name="Miyauchi S."/>
            <person name="Viragh M."/>
            <person name="Kuo A."/>
            <person name="Thoen E."/>
            <person name="Andreopoulos B."/>
            <person name="Lu D."/>
            <person name="Skrede I."/>
            <person name="Drula E."/>
            <person name="Henrissat B."/>
            <person name="Morin E."/>
            <person name="Kohler A."/>
            <person name="Barry K."/>
            <person name="LaButti K."/>
            <person name="Morin E."/>
            <person name="Salamov A."/>
            <person name="Lipzen A."/>
            <person name="Mereny Z."/>
            <person name="Hegedus B."/>
            <person name="Baldrian P."/>
            <person name="Stursova M."/>
            <person name="Weitz H."/>
            <person name="Taylor A."/>
            <person name="Grigoriev I.V."/>
            <person name="Nagy L.G."/>
            <person name="Martin F."/>
            <person name="Kauserud H."/>
        </authorList>
    </citation>
    <scope>NUCLEOTIDE SEQUENCE</scope>
    <source>
        <strain evidence="2">9144</strain>
    </source>
</reference>
<feature type="compositionally biased region" description="Low complexity" evidence="1">
    <location>
        <begin position="143"/>
        <end position="160"/>
    </location>
</feature>
<keyword evidence="3" id="KW-1185">Reference proteome</keyword>
<dbReference type="AlphaFoldDB" id="A0AAD6VCT0"/>
<gene>
    <name evidence="2" type="ORF">GGX14DRAFT_397088</name>
</gene>
<comment type="caution">
    <text evidence="2">The sequence shown here is derived from an EMBL/GenBank/DDBJ whole genome shotgun (WGS) entry which is preliminary data.</text>
</comment>
<accession>A0AAD6VCT0</accession>
<dbReference type="Gene3D" id="3.30.40.10">
    <property type="entry name" value="Zinc/RING finger domain, C3HC4 (zinc finger)"/>
    <property type="match status" value="1"/>
</dbReference>
<evidence type="ECO:0008006" key="4">
    <source>
        <dbReference type="Google" id="ProtNLM"/>
    </source>
</evidence>
<dbReference type="InterPro" id="IPR013083">
    <property type="entry name" value="Znf_RING/FYVE/PHD"/>
</dbReference>
<proteinExistence type="predicted"/>
<sequence length="307" mass="32833">MSSGHWTTLGEYRVCCAGSAALTPAPSRIDDLGAEETVPGRVRREPSEHCGIWCVPLSATPFVSRRELPPLLSFEHPVRPIQTPCCSHFFCAEHITAWLHGPASDGLCAVCRVPTVPSHTSSPSPARSASLCSTTSTDSVTPASSDSDSFDAQSPSSSASECEDTTDYSFPALQRTRALQGRRHASHPFDSVLGVRGAMRALVRAAGLLVWSVLYVTHWVYDYEFTSQAMNLFVDGKNCIQAVARSPSNLNATGNIDGEVRNIHVHIDVDDVVRYRNVVDTRAAVDMTESGGSWGCVGGAQAGAPAS</sequence>
<evidence type="ECO:0000256" key="1">
    <source>
        <dbReference type="SAM" id="MobiDB-lite"/>
    </source>
</evidence>
<name>A0AAD6VCT0_9AGAR</name>
<feature type="region of interest" description="Disordered" evidence="1">
    <location>
        <begin position="117"/>
        <end position="166"/>
    </location>
</feature>
<organism evidence="2 3">
    <name type="scientific">Mycena pura</name>
    <dbReference type="NCBI Taxonomy" id="153505"/>
    <lineage>
        <taxon>Eukaryota</taxon>
        <taxon>Fungi</taxon>
        <taxon>Dikarya</taxon>
        <taxon>Basidiomycota</taxon>
        <taxon>Agaricomycotina</taxon>
        <taxon>Agaricomycetes</taxon>
        <taxon>Agaricomycetidae</taxon>
        <taxon>Agaricales</taxon>
        <taxon>Marasmiineae</taxon>
        <taxon>Mycenaceae</taxon>
        <taxon>Mycena</taxon>
    </lineage>
</organism>